<feature type="region of interest" description="Disordered" evidence="6">
    <location>
        <begin position="175"/>
        <end position="210"/>
    </location>
</feature>
<reference evidence="9" key="1">
    <citation type="journal article" date="2018" name="Nat. Microbiol.">
        <title>Leveraging single-cell genomics to expand the fungal tree of life.</title>
        <authorList>
            <person name="Ahrendt S.R."/>
            <person name="Quandt C.A."/>
            <person name="Ciobanu D."/>
            <person name="Clum A."/>
            <person name="Salamov A."/>
            <person name="Andreopoulos B."/>
            <person name="Cheng J.F."/>
            <person name="Woyke T."/>
            <person name="Pelin A."/>
            <person name="Henrissat B."/>
            <person name="Reynolds N.K."/>
            <person name="Benny G.L."/>
            <person name="Smith M.E."/>
            <person name="James T.Y."/>
            <person name="Grigoriev I.V."/>
        </authorList>
    </citation>
    <scope>NUCLEOTIDE SEQUENCE [LARGE SCALE GENOMIC DNA]</scope>
    <source>
        <strain evidence="9">RSA 468</strain>
    </source>
</reference>
<proteinExistence type="inferred from homology"/>
<dbReference type="OrthoDB" id="629492at2759"/>
<name>A0A4Q0A0I8_9FUNG</name>
<dbReference type="STRING" id="215637.A0A4Q0A0I8"/>
<dbReference type="InterPro" id="IPR011990">
    <property type="entry name" value="TPR-like_helical_dom_sf"/>
</dbReference>
<keyword evidence="1" id="KW-0677">Repeat</keyword>
<dbReference type="Pfam" id="PF13414">
    <property type="entry name" value="TPR_11"/>
    <property type="match status" value="1"/>
</dbReference>
<dbReference type="Proteomes" id="UP000268162">
    <property type="component" value="Unassembled WGS sequence"/>
</dbReference>
<dbReference type="SMART" id="SM00028">
    <property type="entry name" value="TPR"/>
    <property type="match status" value="3"/>
</dbReference>
<evidence type="ECO:0000256" key="3">
    <source>
        <dbReference type="ARBA" id="ARBA00038275"/>
    </source>
</evidence>
<feature type="compositionally biased region" description="Low complexity" evidence="6">
    <location>
        <begin position="201"/>
        <end position="210"/>
    </location>
</feature>
<dbReference type="InterPro" id="IPR025986">
    <property type="entry name" value="RPAP3-like_C"/>
</dbReference>
<evidence type="ECO:0000256" key="4">
    <source>
        <dbReference type="ARBA" id="ARBA00040133"/>
    </source>
</evidence>
<dbReference type="PANTHER" id="PTHR46423:SF1">
    <property type="entry name" value="RNA POLYMERASE II-ASSOCIATED PROTEIN 3"/>
    <property type="match status" value="1"/>
</dbReference>
<comment type="similarity">
    <text evidence="3">Belongs to the RPAP3 family.</text>
</comment>
<evidence type="ECO:0000259" key="7">
    <source>
        <dbReference type="Pfam" id="PF13877"/>
    </source>
</evidence>
<dbReference type="GO" id="GO:0101031">
    <property type="term" value="C:protein folding chaperone complex"/>
    <property type="evidence" value="ECO:0007669"/>
    <property type="project" value="TreeGrafter"/>
</dbReference>
<keyword evidence="2 5" id="KW-0802">TPR repeat</keyword>
<feature type="domain" description="RNA-polymerase II-associated protein 3-like C-terminal" evidence="7">
    <location>
        <begin position="223"/>
        <end position="314"/>
    </location>
</feature>
<evidence type="ECO:0000256" key="5">
    <source>
        <dbReference type="PROSITE-ProRule" id="PRU00339"/>
    </source>
</evidence>
<evidence type="ECO:0000313" key="9">
    <source>
        <dbReference type="Proteomes" id="UP000268162"/>
    </source>
</evidence>
<dbReference type="Pfam" id="PF13877">
    <property type="entry name" value="RPAP3_C"/>
    <property type="match status" value="1"/>
</dbReference>
<evidence type="ECO:0000256" key="2">
    <source>
        <dbReference type="ARBA" id="ARBA00022803"/>
    </source>
</evidence>
<feature type="repeat" description="TPR" evidence="5">
    <location>
        <begin position="95"/>
        <end position="128"/>
    </location>
</feature>
<protein>
    <recommendedName>
        <fullName evidence="4">RNA polymerase II-associated protein 3</fullName>
    </recommendedName>
</protein>
<dbReference type="InterPro" id="IPR019734">
    <property type="entry name" value="TPR_rpt"/>
</dbReference>
<organism evidence="8 9">
    <name type="scientific">Dimargaris cristalligena</name>
    <dbReference type="NCBI Taxonomy" id="215637"/>
    <lineage>
        <taxon>Eukaryota</taxon>
        <taxon>Fungi</taxon>
        <taxon>Fungi incertae sedis</taxon>
        <taxon>Zoopagomycota</taxon>
        <taxon>Kickxellomycotina</taxon>
        <taxon>Dimargaritomycetes</taxon>
        <taxon>Dimargaritales</taxon>
        <taxon>Dimargaritaceae</taxon>
        <taxon>Dimargaris</taxon>
    </lineage>
</organism>
<dbReference type="PANTHER" id="PTHR46423">
    <property type="entry name" value="RNA POLYMERASE II-ASSOCIATED PROTEIN 3"/>
    <property type="match status" value="1"/>
</dbReference>
<dbReference type="Gene3D" id="1.25.40.10">
    <property type="entry name" value="Tetratricopeptide repeat domain"/>
    <property type="match status" value="1"/>
</dbReference>
<accession>A0A4Q0A0I8</accession>
<evidence type="ECO:0000256" key="6">
    <source>
        <dbReference type="SAM" id="MobiDB-lite"/>
    </source>
</evidence>
<feature type="repeat" description="TPR" evidence="5">
    <location>
        <begin position="27"/>
        <end position="60"/>
    </location>
</feature>
<sequence>MATSATQAEAIKTQGKLATTNSLTLFIGLNEPQGNLAFKEGRYDDAIAAYTKCIELSPENATFYNNRAMAQLKVNAFRQAELDCTSSLQYAPDNVKALWRRGTSRKFQQQFDQARDDLKRALTIEPQNKAVQQELALVESYLAPAPAAKGRNIPVEVISTEHAFQELQNHIAQTTSAQPVPPTNNQQPSTTLTSILKNQPTETETTSEVRSTRLPVVEDPIAPPTNMLDFQRRWRTYRRDPVQLARFLKAVKPDQLKSLFQSTFDADYMADILRVLQSNFVSAEGPRVVYDILRGVTQIPRFTMVQMFMDRQEQSTLASIFHRCLSDPRTDAALKAEFAQLQSTYGC</sequence>
<dbReference type="InterPro" id="IPR051966">
    <property type="entry name" value="RPAP3"/>
</dbReference>
<evidence type="ECO:0000256" key="1">
    <source>
        <dbReference type="ARBA" id="ARBA00022737"/>
    </source>
</evidence>
<feature type="compositionally biased region" description="Polar residues" evidence="6">
    <location>
        <begin position="175"/>
        <end position="200"/>
    </location>
</feature>
<evidence type="ECO:0000313" key="8">
    <source>
        <dbReference type="EMBL" id="RKP38941.1"/>
    </source>
</evidence>
<dbReference type="EMBL" id="ML002314">
    <property type="protein sequence ID" value="RKP38941.1"/>
    <property type="molecule type" value="Genomic_DNA"/>
</dbReference>
<dbReference type="AlphaFoldDB" id="A0A4Q0A0I8"/>
<dbReference type="SUPFAM" id="SSF48452">
    <property type="entry name" value="TPR-like"/>
    <property type="match status" value="1"/>
</dbReference>
<keyword evidence="9" id="KW-1185">Reference proteome</keyword>
<dbReference type="PROSITE" id="PS50005">
    <property type="entry name" value="TPR"/>
    <property type="match status" value="2"/>
</dbReference>
<gene>
    <name evidence="8" type="ORF">BJ085DRAFT_30789</name>
</gene>
<dbReference type="Pfam" id="PF13181">
    <property type="entry name" value="TPR_8"/>
    <property type="match status" value="1"/>
</dbReference>